<organism evidence="4">
    <name type="scientific">Chlorella variabilis</name>
    <name type="common">Green alga</name>
    <dbReference type="NCBI Taxonomy" id="554065"/>
    <lineage>
        <taxon>Eukaryota</taxon>
        <taxon>Viridiplantae</taxon>
        <taxon>Chlorophyta</taxon>
        <taxon>core chlorophytes</taxon>
        <taxon>Trebouxiophyceae</taxon>
        <taxon>Chlorellales</taxon>
        <taxon>Chlorellaceae</taxon>
        <taxon>Chlorella clade</taxon>
        <taxon>Chlorella</taxon>
    </lineage>
</organism>
<reference evidence="3 4" key="1">
    <citation type="journal article" date="2010" name="Plant Cell">
        <title>The Chlorella variabilis NC64A genome reveals adaptation to photosymbiosis, coevolution with viruses, and cryptic sex.</title>
        <authorList>
            <person name="Blanc G."/>
            <person name="Duncan G."/>
            <person name="Agarkova I."/>
            <person name="Borodovsky M."/>
            <person name="Gurnon J."/>
            <person name="Kuo A."/>
            <person name="Lindquist E."/>
            <person name="Lucas S."/>
            <person name="Pangilinan J."/>
            <person name="Polle J."/>
            <person name="Salamov A."/>
            <person name="Terry A."/>
            <person name="Yamada T."/>
            <person name="Dunigan D.D."/>
            <person name="Grigoriev I.V."/>
            <person name="Claverie J.M."/>
            <person name="Van Etten J.L."/>
        </authorList>
    </citation>
    <scope>NUCLEOTIDE SEQUENCE [LARGE SCALE GENOMIC DNA]</scope>
    <source>
        <strain evidence="3 4">NC64A</strain>
    </source>
</reference>
<dbReference type="PANTHER" id="PTHR36120:SF2">
    <property type="entry name" value="FUCOSE ISOMERASE"/>
    <property type="match status" value="1"/>
</dbReference>
<keyword evidence="1" id="KW-0413">Isomerase</keyword>
<evidence type="ECO:0000256" key="2">
    <source>
        <dbReference type="ARBA" id="ARBA00023277"/>
    </source>
</evidence>
<dbReference type="PANTHER" id="PTHR36120">
    <property type="entry name" value="FUCOSE ISOMERASE"/>
    <property type="match status" value="1"/>
</dbReference>
<dbReference type="GO" id="GO:0005737">
    <property type="term" value="C:cytoplasm"/>
    <property type="evidence" value="ECO:0007669"/>
    <property type="project" value="InterPro"/>
</dbReference>
<dbReference type="InterPro" id="IPR009015">
    <property type="entry name" value="Fucose_isomerase_N/cen_sf"/>
</dbReference>
<keyword evidence="4" id="KW-1185">Reference proteome</keyword>
<dbReference type="GO" id="GO:0016861">
    <property type="term" value="F:intramolecular oxidoreductase activity, interconverting aldoses and ketoses"/>
    <property type="evidence" value="ECO:0007669"/>
    <property type="project" value="InterPro"/>
</dbReference>
<dbReference type="GeneID" id="17355214"/>
<dbReference type="EMBL" id="GL433843">
    <property type="protein sequence ID" value="EFN55854.1"/>
    <property type="molecule type" value="Genomic_DNA"/>
</dbReference>
<dbReference type="OrthoDB" id="566244at2759"/>
<accession>E1ZEE1</accession>
<dbReference type="KEGG" id="cvr:CHLNCDRAFT_22676"/>
<protein>
    <submittedName>
        <fullName evidence="3">Uncharacterized protein</fullName>
    </submittedName>
</protein>
<evidence type="ECO:0000256" key="1">
    <source>
        <dbReference type="ARBA" id="ARBA00023235"/>
    </source>
</evidence>
<dbReference type="AlphaFoldDB" id="E1ZEE1"/>
<dbReference type="eggNOG" id="ENOG502SCJP">
    <property type="taxonomic scope" value="Eukaryota"/>
</dbReference>
<name>E1ZEE1_CHLVA</name>
<feature type="non-terminal residue" evidence="3">
    <location>
        <position position="1"/>
    </location>
</feature>
<dbReference type="STRING" id="554065.E1ZEE1"/>
<proteinExistence type="predicted"/>
<keyword evidence="2" id="KW-0119">Carbohydrate metabolism</keyword>
<gene>
    <name evidence="3" type="ORF">CHLNCDRAFT_22676</name>
</gene>
<evidence type="ECO:0000313" key="4">
    <source>
        <dbReference type="Proteomes" id="UP000008141"/>
    </source>
</evidence>
<dbReference type="RefSeq" id="XP_005847956.1">
    <property type="nucleotide sequence ID" value="XM_005847894.1"/>
</dbReference>
<dbReference type="SUPFAM" id="SSF53743">
    <property type="entry name" value="FucI/AraA N-terminal and middle domains"/>
    <property type="match status" value="1"/>
</dbReference>
<dbReference type="GO" id="GO:0005996">
    <property type="term" value="P:monosaccharide metabolic process"/>
    <property type="evidence" value="ECO:0007669"/>
    <property type="project" value="InterPro"/>
</dbReference>
<dbReference type="InParanoid" id="E1ZEE1"/>
<evidence type="ECO:0000313" key="3">
    <source>
        <dbReference type="EMBL" id="EFN55854.1"/>
    </source>
</evidence>
<sequence>PLLLVAHPFASSLPSALETLARLQQDGLHGRVVYLGSGAQQDEGWATLQRALQGVRVWHQLHRSRIGLVGAPSEWLVASTPSAGAVASSWGPSLVDIDMQELLSKLWDGGHWEKGEVDQVGGWVGEAGKAGGCPSCGVPATVDAEPAAKVYLALRQLVDAHALACCTVRCFDVVSAKETTGCYSLARLLDEGVIAGCEGDVCSALGMLWGKLMTGQVPWMANVAQVGRTGGRSPSQRPHHAPCRPLLMRTTTHFESDRGVAFKGAVPPGAVTLLRVGGRALDRLWVEEGYVLDDRQAQGTGTEWSPQLCRTQVVRLLGGRPAVEELLVRPLGNHLVMLRGHQRALLEEWFTQFGPGTK</sequence>
<dbReference type="Proteomes" id="UP000008141">
    <property type="component" value="Unassembled WGS sequence"/>
</dbReference>